<dbReference type="SUPFAM" id="SSF51215">
    <property type="entry name" value="Regulatory protein AraC"/>
    <property type="match status" value="1"/>
</dbReference>
<dbReference type="InterPro" id="IPR037923">
    <property type="entry name" value="HTH-like"/>
</dbReference>
<sequence length="274" mass="31256">MQQRREHNAISFWRARDLKAELLSGHFSNFSYDIHTHDTACLSLITRGAIRIKMRGQTFTARQGDLYAIEADEPHAGWPVDSAGWNLRTLYVDTAHLRSLVGTEGTESSLDFMGPIINDRELSSLFYGVHRCSQFDGPQADREEQYLAFTTRLFERYVKNGRTDDVVGSESRAIDMARRFIDESLDKHLSLTEMAGAAGLPPFRFYRAFEKSTGMTPHAYQRQARVRLATSLIRDNRPLSEVAMLTGFADQAHLTRWFRRMMGVTPGVFQKAIQ</sequence>
<dbReference type="InterPro" id="IPR003313">
    <property type="entry name" value="AraC-bd"/>
</dbReference>
<dbReference type="Proteomes" id="UP000297475">
    <property type="component" value="Unassembled WGS sequence"/>
</dbReference>
<comment type="caution">
    <text evidence="6">The sequence shown here is derived from an EMBL/GenBank/DDBJ whole genome shotgun (WGS) entry which is preliminary data.</text>
</comment>
<accession>A0A4Z0W7U2</accession>
<evidence type="ECO:0000256" key="4">
    <source>
        <dbReference type="ARBA" id="ARBA00023163"/>
    </source>
</evidence>
<dbReference type="EMBL" id="SRMF01000007">
    <property type="protein sequence ID" value="TGG91689.1"/>
    <property type="molecule type" value="Genomic_DNA"/>
</dbReference>
<keyword evidence="1" id="KW-0805">Transcription regulation</keyword>
<dbReference type="PANTHER" id="PTHR46796:SF2">
    <property type="entry name" value="TRANSCRIPTIONAL REGULATORY PROTEIN"/>
    <property type="match status" value="1"/>
</dbReference>
<dbReference type="InterPro" id="IPR009057">
    <property type="entry name" value="Homeodomain-like_sf"/>
</dbReference>
<dbReference type="Gene3D" id="1.10.10.60">
    <property type="entry name" value="Homeodomain-like"/>
    <property type="match status" value="2"/>
</dbReference>
<organism evidence="6 7">
    <name type="scientific">Natronospirillum operosum</name>
    <dbReference type="NCBI Taxonomy" id="2759953"/>
    <lineage>
        <taxon>Bacteria</taxon>
        <taxon>Pseudomonadati</taxon>
        <taxon>Pseudomonadota</taxon>
        <taxon>Gammaproteobacteria</taxon>
        <taxon>Oceanospirillales</taxon>
        <taxon>Natronospirillaceae</taxon>
        <taxon>Natronospirillum</taxon>
    </lineage>
</organism>
<dbReference type="Pfam" id="PF12833">
    <property type="entry name" value="HTH_18"/>
    <property type="match status" value="1"/>
</dbReference>
<gene>
    <name evidence="6" type="ORF">E4656_14935</name>
</gene>
<dbReference type="PANTHER" id="PTHR46796">
    <property type="entry name" value="HTH-TYPE TRANSCRIPTIONAL ACTIVATOR RHAS-RELATED"/>
    <property type="match status" value="1"/>
</dbReference>
<dbReference type="GO" id="GO:0003700">
    <property type="term" value="F:DNA-binding transcription factor activity"/>
    <property type="evidence" value="ECO:0007669"/>
    <property type="project" value="InterPro"/>
</dbReference>
<dbReference type="InterPro" id="IPR050204">
    <property type="entry name" value="AraC_XylS_family_regulators"/>
</dbReference>
<evidence type="ECO:0000256" key="2">
    <source>
        <dbReference type="ARBA" id="ARBA00023125"/>
    </source>
</evidence>
<dbReference type="RefSeq" id="WP_135484100.1">
    <property type="nucleotide sequence ID" value="NZ_SRMF01000007.1"/>
</dbReference>
<keyword evidence="2" id="KW-0238">DNA-binding</keyword>
<keyword evidence="7" id="KW-1185">Reference proteome</keyword>
<dbReference type="GO" id="GO:0043565">
    <property type="term" value="F:sequence-specific DNA binding"/>
    <property type="evidence" value="ECO:0007669"/>
    <property type="project" value="InterPro"/>
</dbReference>
<dbReference type="PROSITE" id="PS01124">
    <property type="entry name" value="HTH_ARAC_FAMILY_2"/>
    <property type="match status" value="1"/>
</dbReference>
<dbReference type="AlphaFoldDB" id="A0A4Z0W7U2"/>
<evidence type="ECO:0000313" key="7">
    <source>
        <dbReference type="Proteomes" id="UP000297475"/>
    </source>
</evidence>
<dbReference type="InterPro" id="IPR018062">
    <property type="entry name" value="HTH_AraC-typ_CS"/>
</dbReference>
<dbReference type="PROSITE" id="PS00041">
    <property type="entry name" value="HTH_ARAC_FAMILY_1"/>
    <property type="match status" value="1"/>
</dbReference>
<name>A0A4Z0W7U2_9GAMM</name>
<feature type="domain" description="HTH araC/xylS-type" evidence="5">
    <location>
        <begin position="175"/>
        <end position="272"/>
    </location>
</feature>
<dbReference type="Gene3D" id="2.60.120.10">
    <property type="entry name" value="Jelly Rolls"/>
    <property type="match status" value="1"/>
</dbReference>
<keyword evidence="4" id="KW-0804">Transcription</keyword>
<dbReference type="InterPro" id="IPR014710">
    <property type="entry name" value="RmlC-like_jellyroll"/>
</dbReference>
<keyword evidence="3" id="KW-0010">Activator</keyword>
<dbReference type="OrthoDB" id="8584243at2"/>
<proteinExistence type="predicted"/>
<reference evidence="6 7" key="1">
    <citation type="submission" date="2019-04" db="EMBL/GenBank/DDBJ databases">
        <title>Natronospirillum operosus gen. nov., sp. nov., a haloalkaliphilic satellite isolated from decaying biomass of laboratory culture of cyanobacterium Geitlerinema sp. and proposal of Natronospirillaceae fam. nov. and Saccharospirillaceae fam. nov.</title>
        <authorList>
            <person name="Kevbrin V."/>
            <person name="Boltyanskaya Y."/>
            <person name="Koziaeva V."/>
            <person name="Grouzdev D.S."/>
            <person name="Park M."/>
            <person name="Cho J."/>
        </authorList>
    </citation>
    <scope>NUCLEOTIDE SEQUENCE [LARGE SCALE GENOMIC DNA]</scope>
    <source>
        <strain evidence="6 7">G-116</strain>
    </source>
</reference>
<dbReference type="InterPro" id="IPR018060">
    <property type="entry name" value="HTH_AraC"/>
</dbReference>
<dbReference type="SUPFAM" id="SSF46689">
    <property type="entry name" value="Homeodomain-like"/>
    <property type="match status" value="2"/>
</dbReference>
<evidence type="ECO:0000256" key="1">
    <source>
        <dbReference type="ARBA" id="ARBA00023015"/>
    </source>
</evidence>
<evidence type="ECO:0000313" key="6">
    <source>
        <dbReference type="EMBL" id="TGG91689.1"/>
    </source>
</evidence>
<evidence type="ECO:0000256" key="3">
    <source>
        <dbReference type="ARBA" id="ARBA00023159"/>
    </source>
</evidence>
<dbReference type="SMART" id="SM00342">
    <property type="entry name" value="HTH_ARAC"/>
    <property type="match status" value="1"/>
</dbReference>
<evidence type="ECO:0000259" key="5">
    <source>
        <dbReference type="PROSITE" id="PS01124"/>
    </source>
</evidence>
<dbReference type="Pfam" id="PF02311">
    <property type="entry name" value="AraC_binding"/>
    <property type="match status" value="1"/>
</dbReference>
<protein>
    <submittedName>
        <fullName evidence="6">AraC family transcriptional regulator</fullName>
    </submittedName>
</protein>